<dbReference type="EMBL" id="BNCQ01000049">
    <property type="protein sequence ID" value="GIM13552.1"/>
    <property type="molecule type" value="Genomic_DNA"/>
</dbReference>
<dbReference type="Proteomes" id="UP000722791">
    <property type="component" value="Unassembled WGS sequence"/>
</dbReference>
<evidence type="ECO:0000313" key="2">
    <source>
        <dbReference type="EMBL" id="GIM13552.1"/>
    </source>
</evidence>
<dbReference type="AlphaFoldDB" id="A0A8J4CZ62"/>
<name>A0A8J4CZ62_9CHLO</name>
<dbReference type="Proteomes" id="UP000747110">
    <property type="component" value="Unassembled WGS sequence"/>
</dbReference>
<comment type="caution">
    <text evidence="1">The sequence shown here is derived from an EMBL/GenBank/DDBJ whole genome shotgun (WGS) entry which is preliminary data.</text>
</comment>
<evidence type="ECO:0000313" key="1">
    <source>
        <dbReference type="EMBL" id="GIL89694.1"/>
    </source>
</evidence>
<organism evidence="1 3">
    <name type="scientific">Volvox reticuliferus</name>
    <dbReference type="NCBI Taxonomy" id="1737510"/>
    <lineage>
        <taxon>Eukaryota</taxon>
        <taxon>Viridiplantae</taxon>
        <taxon>Chlorophyta</taxon>
        <taxon>core chlorophytes</taxon>
        <taxon>Chlorophyceae</taxon>
        <taxon>CS clade</taxon>
        <taxon>Chlamydomonadales</taxon>
        <taxon>Volvocaceae</taxon>
        <taxon>Volvox</taxon>
    </lineage>
</organism>
<keyword evidence="3" id="KW-1185">Reference proteome</keyword>
<gene>
    <name evidence="1" type="ORF">Vretifemale_17469</name>
    <name evidence="2" type="ORF">Vretimale_16641</name>
</gene>
<proteinExistence type="predicted"/>
<evidence type="ECO:0000313" key="3">
    <source>
        <dbReference type="Proteomes" id="UP000747110"/>
    </source>
</evidence>
<protein>
    <submittedName>
        <fullName evidence="1">Uncharacterized protein</fullName>
    </submittedName>
</protein>
<dbReference type="OrthoDB" id="1740355at2759"/>
<reference evidence="1" key="1">
    <citation type="journal article" date="2021" name="Proc. Natl. Acad. Sci. U.S.A.">
        <title>Three genomes in the algal genus Volvox reveal the fate of a haploid sex-determining region after a transition to homothallism.</title>
        <authorList>
            <person name="Yamamoto K."/>
            <person name="Hamaji T."/>
            <person name="Kawai-Toyooka H."/>
            <person name="Matsuzaki R."/>
            <person name="Takahashi F."/>
            <person name="Nishimura Y."/>
            <person name="Kawachi M."/>
            <person name="Noguchi H."/>
            <person name="Minakuchi Y."/>
            <person name="Umen J.G."/>
            <person name="Toyoda A."/>
            <person name="Nozaki H."/>
        </authorList>
    </citation>
    <scope>NUCLEOTIDE SEQUENCE</scope>
    <source>
        <strain evidence="2">NIES-3785</strain>
        <strain evidence="1">NIES-3786</strain>
    </source>
</reference>
<sequence length="166" mass="17810">MPMPWKGTAFYQKNILQQYPTVKSRSSVQLARNSFTMSLTSPVACLCPKSRIINTKSTFHRCTSAFVAAYPFSPSSGNCTASHPCSPATTADVPASSSACGVCLPSEPHSPWPPLLTDFTVWPHTCNVTSAATATALSVLTYTCPGPSVDKMLSHNILSHDKPDLF</sequence>
<accession>A0A8J4CZ62</accession>
<dbReference type="EMBL" id="BNCP01000052">
    <property type="protein sequence ID" value="GIL89694.1"/>
    <property type="molecule type" value="Genomic_DNA"/>
</dbReference>